<dbReference type="SUPFAM" id="SSF53335">
    <property type="entry name" value="S-adenosyl-L-methionine-dependent methyltransferases"/>
    <property type="match status" value="1"/>
</dbReference>
<dbReference type="EMBL" id="LCFA01000022">
    <property type="protein sequence ID" value="KKS81407.1"/>
    <property type="molecule type" value="Genomic_DNA"/>
</dbReference>
<protein>
    <recommendedName>
        <fullName evidence="1">Methyltransferase type 11 domain-containing protein</fullName>
    </recommendedName>
</protein>
<dbReference type="InterPro" id="IPR029063">
    <property type="entry name" value="SAM-dependent_MTases_sf"/>
</dbReference>
<feature type="domain" description="Methyltransferase type 11" evidence="1">
    <location>
        <begin position="71"/>
        <end position="120"/>
    </location>
</feature>
<organism evidence="2 3">
    <name type="scientific">Candidatus Wolfebacteria bacterium GW2011_GWC1_43_10</name>
    <dbReference type="NCBI Taxonomy" id="1619011"/>
    <lineage>
        <taxon>Bacteria</taxon>
        <taxon>Candidatus Wolfeibacteriota</taxon>
    </lineage>
</organism>
<proteinExistence type="predicted"/>
<evidence type="ECO:0000313" key="3">
    <source>
        <dbReference type="Proteomes" id="UP000034810"/>
    </source>
</evidence>
<accession>A0A0G1C765</accession>
<dbReference type="GO" id="GO:0008757">
    <property type="term" value="F:S-adenosylmethionine-dependent methyltransferase activity"/>
    <property type="evidence" value="ECO:0007669"/>
    <property type="project" value="InterPro"/>
</dbReference>
<gene>
    <name evidence="2" type="ORF">UV58_C0022G0003</name>
</gene>
<sequence length="224" mass="26148">MNLASRLKYIFGATVRRKTLDNLLGDCLEYFEGDLVVLDIGGRDRGNFKKPKESVKKWIFADINSSHDPDVVLNVADMSAIKNNFVDIVLATELFEHVSKPEKGIGECFRVLKKKGVFIISAPFLYRIHNDPDDFQRWTDEKWRRELRKTGFKVERFEVMGRFFSVMADNFRFFVQSLPRLLRYILYPLVLVSDLVSLLDKTNFVLENNVLSSFHGGYFMIFRK</sequence>
<dbReference type="Gene3D" id="3.40.50.150">
    <property type="entry name" value="Vaccinia Virus protein VP39"/>
    <property type="match status" value="1"/>
</dbReference>
<dbReference type="AlphaFoldDB" id="A0A0G1C765"/>
<evidence type="ECO:0000259" key="1">
    <source>
        <dbReference type="Pfam" id="PF08241"/>
    </source>
</evidence>
<dbReference type="InterPro" id="IPR013216">
    <property type="entry name" value="Methyltransf_11"/>
</dbReference>
<dbReference type="Pfam" id="PF08241">
    <property type="entry name" value="Methyltransf_11"/>
    <property type="match status" value="1"/>
</dbReference>
<reference evidence="2 3" key="1">
    <citation type="journal article" date="2015" name="Nature">
        <title>rRNA introns, odd ribosomes, and small enigmatic genomes across a large radiation of phyla.</title>
        <authorList>
            <person name="Brown C.T."/>
            <person name="Hug L.A."/>
            <person name="Thomas B.C."/>
            <person name="Sharon I."/>
            <person name="Castelle C.J."/>
            <person name="Singh A."/>
            <person name="Wilkins M.J."/>
            <person name="Williams K.H."/>
            <person name="Banfield J.F."/>
        </authorList>
    </citation>
    <scope>NUCLEOTIDE SEQUENCE [LARGE SCALE GENOMIC DNA]</scope>
</reference>
<comment type="caution">
    <text evidence="2">The sequence shown here is derived from an EMBL/GenBank/DDBJ whole genome shotgun (WGS) entry which is preliminary data.</text>
</comment>
<dbReference type="Proteomes" id="UP000034810">
    <property type="component" value="Unassembled WGS sequence"/>
</dbReference>
<name>A0A0G1C765_9BACT</name>
<evidence type="ECO:0000313" key="2">
    <source>
        <dbReference type="EMBL" id="KKS81407.1"/>
    </source>
</evidence>